<dbReference type="InterPro" id="IPR036378">
    <property type="entry name" value="FAS1_dom_sf"/>
</dbReference>
<dbReference type="Gene3D" id="2.30.180.10">
    <property type="entry name" value="FAS1 domain"/>
    <property type="match status" value="2"/>
</dbReference>
<dbReference type="InterPro" id="IPR000782">
    <property type="entry name" value="FAS1_domain"/>
</dbReference>
<evidence type="ECO:0000313" key="3">
    <source>
        <dbReference type="EMBL" id="KIJ99566.1"/>
    </source>
</evidence>
<feature type="domain" description="FAS1" evidence="2">
    <location>
        <begin position="214"/>
        <end position="438"/>
    </location>
</feature>
<keyword evidence="1" id="KW-0732">Signal</keyword>
<dbReference type="Pfam" id="PF02469">
    <property type="entry name" value="Fasciclin"/>
    <property type="match status" value="2"/>
</dbReference>
<dbReference type="PROSITE" id="PS50213">
    <property type="entry name" value="FAS1"/>
    <property type="match status" value="2"/>
</dbReference>
<evidence type="ECO:0000259" key="2">
    <source>
        <dbReference type="PROSITE" id="PS50213"/>
    </source>
</evidence>
<dbReference type="SMART" id="SM00554">
    <property type="entry name" value="FAS1"/>
    <property type="match status" value="2"/>
</dbReference>
<dbReference type="OrthoDB" id="7700931at2759"/>
<feature type="domain" description="FAS1" evidence="2">
    <location>
        <begin position="34"/>
        <end position="210"/>
    </location>
</feature>
<keyword evidence="4" id="KW-1185">Reference proteome</keyword>
<proteinExistence type="predicted"/>
<feature type="signal peptide" evidence="1">
    <location>
        <begin position="1"/>
        <end position="17"/>
    </location>
</feature>
<accession>A0A0C9XPN1</accession>
<dbReference type="InterPro" id="IPR050904">
    <property type="entry name" value="Adhesion/Biosynth-related"/>
</dbReference>
<name>A0A0C9XPN1_9AGAR</name>
<reference evidence="4" key="2">
    <citation type="submission" date="2015-01" db="EMBL/GenBank/DDBJ databases">
        <title>Evolutionary Origins and Diversification of the Mycorrhizal Mutualists.</title>
        <authorList>
            <consortium name="DOE Joint Genome Institute"/>
            <consortium name="Mycorrhizal Genomics Consortium"/>
            <person name="Kohler A."/>
            <person name="Kuo A."/>
            <person name="Nagy L.G."/>
            <person name="Floudas D."/>
            <person name="Copeland A."/>
            <person name="Barry K.W."/>
            <person name="Cichocki N."/>
            <person name="Veneault-Fourrey C."/>
            <person name="LaButti K."/>
            <person name="Lindquist E.A."/>
            <person name="Lipzen A."/>
            <person name="Lundell T."/>
            <person name="Morin E."/>
            <person name="Murat C."/>
            <person name="Riley R."/>
            <person name="Ohm R."/>
            <person name="Sun H."/>
            <person name="Tunlid A."/>
            <person name="Henrissat B."/>
            <person name="Grigoriev I.V."/>
            <person name="Hibbett D.S."/>
            <person name="Martin F."/>
        </authorList>
    </citation>
    <scope>NUCLEOTIDE SEQUENCE [LARGE SCALE GENOMIC DNA]</scope>
    <source>
        <strain evidence="4">LaAM-08-1</strain>
    </source>
</reference>
<dbReference type="PANTHER" id="PTHR10900">
    <property type="entry name" value="PERIOSTIN-RELATED"/>
    <property type="match status" value="1"/>
</dbReference>
<organism evidence="3 4">
    <name type="scientific">Laccaria amethystina LaAM-08-1</name>
    <dbReference type="NCBI Taxonomy" id="1095629"/>
    <lineage>
        <taxon>Eukaryota</taxon>
        <taxon>Fungi</taxon>
        <taxon>Dikarya</taxon>
        <taxon>Basidiomycota</taxon>
        <taxon>Agaricomycotina</taxon>
        <taxon>Agaricomycetes</taxon>
        <taxon>Agaricomycetidae</taxon>
        <taxon>Agaricales</taxon>
        <taxon>Agaricineae</taxon>
        <taxon>Hydnangiaceae</taxon>
        <taxon>Laccaria</taxon>
    </lineage>
</organism>
<dbReference type="GO" id="GO:0005615">
    <property type="term" value="C:extracellular space"/>
    <property type="evidence" value="ECO:0007669"/>
    <property type="project" value="TreeGrafter"/>
</dbReference>
<dbReference type="SUPFAM" id="SSF82153">
    <property type="entry name" value="FAS1 domain"/>
    <property type="match status" value="2"/>
</dbReference>
<evidence type="ECO:0000256" key="1">
    <source>
        <dbReference type="SAM" id="SignalP"/>
    </source>
</evidence>
<dbReference type="STRING" id="1095629.A0A0C9XPN1"/>
<dbReference type="HOGENOM" id="CLU_026509_0_0_1"/>
<dbReference type="PANTHER" id="PTHR10900:SF77">
    <property type="entry name" value="FI19380P1"/>
    <property type="match status" value="1"/>
</dbReference>
<feature type="chain" id="PRO_5002222912" description="FAS1 domain-containing protein" evidence="1">
    <location>
        <begin position="18"/>
        <end position="491"/>
    </location>
</feature>
<dbReference type="EMBL" id="KN838644">
    <property type="protein sequence ID" value="KIJ99566.1"/>
    <property type="molecule type" value="Genomic_DNA"/>
</dbReference>
<reference evidence="3 4" key="1">
    <citation type="submission" date="2014-04" db="EMBL/GenBank/DDBJ databases">
        <authorList>
            <consortium name="DOE Joint Genome Institute"/>
            <person name="Kuo A."/>
            <person name="Kohler A."/>
            <person name="Nagy L.G."/>
            <person name="Floudas D."/>
            <person name="Copeland A."/>
            <person name="Barry K.W."/>
            <person name="Cichocki N."/>
            <person name="Veneault-Fourrey C."/>
            <person name="LaButti K."/>
            <person name="Lindquist E.A."/>
            <person name="Lipzen A."/>
            <person name="Lundell T."/>
            <person name="Morin E."/>
            <person name="Murat C."/>
            <person name="Sun H."/>
            <person name="Tunlid A."/>
            <person name="Henrissat B."/>
            <person name="Grigoriev I.V."/>
            <person name="Hibbett D.S."/>
            <person name="Martin F."/>
            <person name="Nordberg H.P."/>
            <person name="Cantor M.N."/>
            <person name="Hua S.X."/>
        </authorList>
    </citation>
    <scope>NUCLEOTIDE SEQUENCE [LARGE SCALE GENOMIC DNA]</scope>
    <source>
        <strain evidence="3 4">LaAM-08-1</strain>
    </source>
</reference>
<gene>
    <name evidence="3" type="ORF">K443DRAFT_132991</name>
</gene>
<protein>
    <recommendedName>
        <fullName evidence="2">FAS1 domain-containing protein</fullName>
    </recommendedName>
</protein>
<evidence type="ECO:0000313" key="4">
    <source>
        <dbReference type="Proteomes" id="UP000054477"/>
    </source>
</evidence>
<dbReference type="Proteomes" id="UP000054477">
    <property type="component" value="Unassembled WGS sequence"/>
</dbReference>
<sequence>MRLFSFLVVALIALVTAHPAYSPADTQVTFTTTSATIYQTLRRDPNFSLLVKAIDYVEDLTTLLDNPSVKITFFAPPDKALRRKHRHLLTEEDIDHGPHDLANFAYLIDAKTSPHKLDDEHRKRFIKAIVHAILSYHIIPIGSLDIAALGLNTTFPANLTIPGALASQPLRVRIECSFFLARTTVNLYTRITRPDVMATNGVVHTINHPLLPPPSIFQELFMAPQIFSTLTSAIQRMGLTDDLDLHYVRGLDGHRGHFEGASAVTIFAPTNRAFEVLPEKLRLFLFSPFGAPALKKLLQFHIVPDLYLYNSASQAMTAVGDERPYFLMQSPAGHTSSRASDSLPQQAQEAGEYTLESALAEINIPRREPISSLKLTLDTLLVNHTLHAQIDKFNITFPIPGPRQPGRVTTRFLINRQRVVLPDVVGLNGAIHVIGRLLDPRKHPRCGVTESEGEDMWGSWEQWLPQWTAQRSLHSGSSKLLVKKWDEELSK</sequence>
<dbReference type="AlphaFoldDB" id="A0A0C9XPN1"/>